<protein>
    <recommendedName>
        <fullName evidence="5">4Fe-4S Mo/W bis-MGD-type domain-containing protein</fullName>
    </recommendedName>
</protein>
<evidence type="ECO:0000313" key="3">
    <source>
        <dbReference type="Proteomes" id="UP000322983"/>
    </source>
</evidence>
<evidence type="ECO:0000313" key="1">
    <source>
        <dbReference type="EMBL" id="BBG23219.1"/>
    </source>
</evidence>
<evidence type="ECO:0000313" key="2">
    <source>
        <dbReference type="EMBL" id="BBG25969.1"/>
    </source>
</evidence>
<keyword evidence="3" id="KW-1185">Reference proteome</keyword>
<dbReference type="EMBL" id="AP018930">
    <property type="protein sequence ID" value="BBG25969.1"/>
    <property type="molecule type" value="Genomic_DNA"/>
</dbReference>
<accession>A0A510E0G1</accession>
<organism evidence="1 3">
    <name type="scientific">Sulfuracidifex tepidarius</name>
    <dbReference type="NCBI Taxonomy" id="1294262"/>
    <lineage>
        <taxon>Archaea</taxon>
        <taxon>Thermoproteota</taxon>
        <taxon>Thermoprotei</taxon>
        <taxon>Sulfolobales</taxon>
        <taxon>Sulfolobaceae</taxon>
        <taxon>Sulfuracidifex</taxon>
    </lineage>
</organism>
<reference evidence="4" key="1">
    <citation type="submission" date="2018-09" db="EMBL/GenBank/DDBJ databases">
        <title>Complete Genome Sequencing of Sulfolobus sp. JCM 16834.</title>
        <authorList>
            <person name="Kato S."/>
            <person name="Itoh T."/>
            <person name="Ohkuma M."/>
        </authorList>
    </citation>
    <scope>NUCLEOTIDE SEQUENCE [LARGE SCALE GENOMIC DNA]</scope>
    <source>
        <strain evidence="4">IC-007</strain>
    </source>
</reference>
<dbReference type="KEGG" id="step:IC006_0503"/>
<accession>A0A510DSQ2</accession>
<sequence length="33" mass="3717">MGFLRCYMCKNMCKITAVAEGRTVRVSSNRGHP</sequence>
<gene>
    <name evidence="1" type="ORF">IC006_0503</name>
    <name evidence="2" type="ORF">IC007_0474</name>
</gene>
<proteinExistence type="predicted"/>
<dbReference type="STRING" id="1294262.GCA_001316085_02417"/>
<name>A0A510DSQ2_9CREN</name>
<dbReference type="Proteomes" id="UP000325030">
    <property type="component" value="Chromosome"/>
</dbReference>
<dbReference type="AlphaFoldDB" id="A0A510DSQ2"/>
<dbReference type="Proteomes" id="UP000322983">
    <property type="component" value="Chromosome"/>
</dbReference>
<dbReference type="EMBL" id="AP018929">
    <property type="protein sequence ID" value="BBG23219.1"/>
    <property type="molecule type" value="Genomic_DNA"/>
</dbReference>
<evidence type="ECO:0000313" key="4">
    <source>
        <dbReference type="Proteomes" id="UP000325030"/>
    </source>
</evidence>
<evidence type="ECO:0008006" key="5">
    <source>
        <dbReference type="Google" id="ProtNLM"/>
    </source>
</evidence>
<reference evidence="1 3" key="2">
    <citation type="journal article" date="2020" name="Int. J. Syst. Evol. Microbiol.">
        <title>Sulfuracidifex tepidarius gen. nov., sp. nov. and transfer of Sulfolobus metallicus Huber and Stetter 1992 to the genus Sulfuracidifex as Sulfuracidifex metallicus comb. nov.</title>
        <authorList>
            <person name="Itoh T."/>
            <person name="Miura T."/>
            <person name="Sakai H.D."/>
            <person name="Kato S."/>
            <person name="Ohkuma M."/>
            <person name="Takashina T."/>
        </authorList>
    </citation>
    <scope>NUCLEOTIDE SEQUENCE [LARGE SCALE GENOMIC DNA]</scope>
    <source>
        <strain evidence="1 3">IC-006</strain>
        <strain evidence="2">IC-007</strain>
    </source>
</reference>